<comment type="similarity">
    <text evidence="1">Belongs to the TRIAP1/MDM35 family.</text>
</comment>
<protein>
    <submittedName>
        <fullName evidence="3">Mitochondrial distribution and morphology protein 35</fullName>
    </submittedName>
</protein>
<evidence type="ECO:0000256" key="1">
    <source>
        <dbReference type="ARBA" id="ARBA00006196"/>
    </source>
</evidence>
<reference evidence="3 4" key="1">
    <citation type="submission" date="2024-01" db="EMBL/GenBank/DDBJ databases">
        <authorList>
            <person name="Allen C."/>
            <person name="Tagirdzhanova G."/>
        </authorList>
    </citation>
    <scope>NUCLEOTIDE SEQUENCE [LARGE SCALE GENOMIC DNA]</scope>
    <source>
        <strain evidence="3 4">CBS 119000</strain>
    </source>
</reference>
<keyword evidence="2" id="KW-1015">Disulfide bond</keyword>
<gene>
    <name evidence="3" type="primary">MDM35</name>
    <name evidence="3" type="ORF">SEPCBS119000_001967</name>
</gene>
<evidence type="ECO:0000256" key="2">
    <source>
        <dbReference type="ARBA" id="ARBA00023157"/>
    </source>
</evidence>
<accession>A0ABP0DEU7</accession>
<dbReference type="EMBL" id="CAWUON010000017">
    <property type="protein sequence ID" value="CAK7266324.1"/>
    <property type="molecule type" value="Genomic_DNA"/>
</dbReference>
<comment type="caution">
    <text evidence="3">The sequence shown here is derived from an EMBL/GenBank/DDBJ whole genome shotgun (WGS) entry which is preliminary data.</text>
</comment>
<keyword evidence="4" id="KW-1185">Reference proteome</keyword>
<organism evidence="3 4">
    <name type="scientific">Sporothrix epigloea</name>
    <dbReference type="NCBI Taxonomy" id="1892477"/>
    <lineage>
        <taxon>Eukaryota</taxon>
        <taxon>Fungi</taxon>
        <taxon>Dikarya</taxon>
        <taxon>Ascomycota</taxon>
        <taxon>Pezizomycotina</taxon>
        <taxon>Sordariomycetes</taxon>
        <taxon>Sordariomycetidae</taxon>
        <taxon>Ophiostomatales</taxon>
        <taxon>Ophiostomataceae</taxon>
        <taxon>Sporothrix</taxon>
    </lineage>
</organism>
<proteinExistence type="inferred from homology"/>
<evidence type="ECO:0000313" key="3">
    <source>
        <dbReference type="EMBL" id="CAK7266324.1"/>
    </source>
</evidence>
<dbReference type="InterPro" id="IPR007918">
    <property type="entry name" value="MDM35_apoptosis"/>
</dbReference>
<dbReference type="Proteomes" id="UP001642502">
    <property type="component" value="Unassembled WGS sequence"/>
</dbReference>
<evidence type="ECO:0000313" key="4">
    <source>
        <dbReference type="Proteomes" id="UP001642502"/>
    </source>
</evidence>
<sequence>MSASLAPECNEVKEYDDLNGTAGSQTKDKCDALFKDYQTCLKVALTAKGIDKLVEEAREDHKESDALYMNKKQ</sequence>
<name>A0ABP0DEU7_9PEZI</name>
<dbReference type="Pfam" id="PF05254">
    <property type="entry name" value="UPF0203"/>
    <property type="match status" value="1"/>
</dbReference>